<dbReference type="SUPFAM" id="SSF53474">
    <property type="entry name" value="alpha/beta-Hydrolases"/>
    <property type="match status" value="1"/>
</dbReference>
<dbReference type="Gene3D" id="3.40.50.1820">
    <property type="entry name" value="alpha/beta hydrolase"/>
    <property type="match status" value="1"/>
</dbReference>
<accession>A0A0F9W8T5</accession>
<reference evidence="2" key="1">
    <citation type="journal article" date="2015" name="Nature">
        <title>Complex archaea that bridge the gap between prokaryotes and eukaryotes.</title>
        <authorList>
            <person name="Spang A."/>
            <person name="Saw J.H."/>
            <person name="Jorgensen S.L."/>
            <person name="Zaremba-Niedzwiedzka K."/>
            <person name="Martijn J."/>
            <person name="Lind A.E."/>
            <person name="van Eijk R."/>
            <person name="Schleper C."/>
            <person name="Guy L."/>
            <person name="Ettema T.J."/>
        </authorList>
    </citation>
    <scope>NUCLEOTIDE SEQUENCE</scope>
</reference>
<dbReference type="InterPro" id="IPR022742">
    <property type="entry name" value="Hydrolase_4"/>
</dbReference>
<dbReference type="EMBL" id="LAZR01000001">
    <property type="protein sequence ID" value="KKO12800.1"/>
    <property type="molecule type" value="Genomic_DNA"/>
</dbReference>
<comment type="caution">
    <text evidence="2">The sequence shown here is derived from an EMBL/GenBank/DDBJ whole genome shotgun (WGS) entry which is preliminary data.</text>
</comment>
<protein>
    <recommendedName>
        <fullName evidence="1">Serine aminopeptidase S33 domain-containing protein</fullName>
    </recommendedName>
</protein>
<evidence type="ECO:0000259" key="1">
    <source>
        <dbReference type="Pfam" id="PF12146"/>
    </source>
</evidence>
<gene>
    <name evidence="2" type="ORF">LCGC14_0008170</name>
</gene>
<name>A0A0F9W8T5_9ZZZZ</name>
<dbReference type="Pfam" id="PF12146">
    <property type="entry name" value="Hydrolase_4"/>
    <property type="match status" value="1"/>
</dbReference>
<sequence length="310" mass="33860">MRSLAALLLAFVATACASYPGDITRETLSAQQQLALDNQTLGLSWRQHEDPAAVVVLVHGLNLDPSAMLDVQQLLFDADMDVLSLSLAGHGNALDDEARLLQFNEATFADWQHDIGRAVQSAARRAAVLDRPLYLVGFSLGGLLSADYLVQNPGHGSDPGVGDIDRMVLLAPAISLKWSSYLLYPLQVFPDMYLPSVAPRIYRANDYAPVSAYLALYQGVNRFNELAGQPDGRLALNIPTRVFMQPRDELVSADGVRGFIAEHQLSQWQFIEIEKSGDAADVLNHLIIGPHSLGGDAWQSLSVQILNFLE</sequence>
<dbReference type="PROSITE" id="PS51257">
    <property type="entry name" value="PROKAR_LIPOPROTEIN"/>
    <property type="match status" value="1"/>
</dbReference>
<proteinExistence type="predicted"/>
<feature type="domain" description="Serine aminopeptidase S33" evidence="1">
    <location>
        <begin position="50"/>
        <end position="202"/>
    </location>
</feature>
<organism evidence="2">
    <name type="scientific">marine sediment metagenome</name>
    <dbReference type="NCBI Taxonomy" id="412755"/>
    <lineage>
        <taxon>unclassified sequences</taxon>
        <taxon>metagenomes</taxon>
        <taxon>ecological metagenomes</taxon>
    </lineage>
</organism>
<dbReference type="InterPro" id="IPR029058">
    <property type="entry name" value="AB_hydrolase_fold"/>
</dbReference>
<dbReference type="AlphaFoldDB" id="A0A0F9W8T5"/>
<evidence type="ECO:0000313" key="2">
    <source>
        <dbReference type="EMBL" id="KKO12800.1"/>
    </source>
</evidence>